<dbReference type="InterPro" id="IPR006043">
    <property type="entry name" value="NCS2"/>
</dbReference>
<dbReference type="PROSITE" id="PS01116">
    <property type="entry name" value="XANTH_URACIL_PERMASE"/>
    <property type="match status" value="1"/>
</dbReference>
<evidence type="ECO:0000256" key="8">
    <source>
        <dbReference type="SAM" id="Phobius"/>
    </source>
</evidence>
<evidence type="ECO:0000256" key="3">
    <source>
        <dbReference type="ARBA" id="ARBA00022448"/>
    </source>
</evidence>
<evidence type="ECO:0000313" key="10">
    <source>
        <dbReference type="Proteomes" id="UP000008723"/>
    </source>
</evidence>
<dbReference type="Pfam" id="PF00860">
    <property type="entry name" value="Xan_ur_permease"/>
    <property type="match status" value="1"/>
</dbReference>
<feature type="transmembrane region" description="Helical" evidence="8">
    <location>
        <begin position="57"/>
        <end position="77"/>
    </location>
</feature>
<feature type="transmembrane region" description="Helical" evidence="8">
    <location>
        <begin position="266"/>
        <end position="284"/>
    </location>
</feature>
<name>E4ZDD8_NEIL0</name>
<dbReference type="PANTHER" id="PTHR42810:SF4">
    <property type="entry name" value="URIC ACID TRANSPORTER UACT"/>
    <property type="match status" value="1"/>
</dbReference>
<evidence type="ECO:0000256" key="4">
    <source>
        <dbReference type="ARBA" id="ARBA00022475"/>
    </source>
</evidence>
<keyword evidence="4" id="KW-1003">Cell membrane</keyword>
<keyword evidence="7 8" id="KW-0472">Membrane</keyword>
<evidence type="ECO:0000256" key="5">
    <source>
        <dbReference type="ARBA" id="ARBA00022692"/>
    </source>
</evidence>
<dbReference type="InterPro" id="IPR006042">
    <property type="entry name" value="Xan_ur_permease"/>
</dbReference>
<dbReference type="NCBIfam" id="TIGR00801">
    <property type="entry name" value="ncs2"/>
    <property type="match status" value="1"/>
</dbReference>
<evidence type="ECO:0000256" key="1">
    <source>
        <dbReference type="ARBA" id="ARBA00004651"/>
    </source>
</evidence>
<evidence type="ECO:0000256" key="7">
    <source>
        <dbReference type="ARBA" id="ARBA00023136"/>
    </source>
</evidence>
<proteinExistence type="inferred from homology"/>
<accession>E4ZDD8</accession>
<dbReference type="eggNOG" id="COG2233">
    <property type="taxonomic scope" value="Bacteria"/>
</dbReference>
<evidence type="ECO:0000256" key="2">
    <source>
        <dbReference type="ARBA" id="ARBA00008821"/>
    </source>
</evidence>
<feature type="transmembrane region" description="Helical" evidence="8">
    <location>
        <begin position="162"/>
        <end position="183"/>
    </location>
</feature>
<feature type="transmembrane region" description="Helical" evidence="8">
    <location>
        <begin position="108"/>
        <end position="126"/>
    </location>
</feature>
<dbReference type="EMBL" id="FN995097">
    <property type="protein sequence ID" value="CBN87371.1"/>
    <property type="molecule type" value="Genomic_DNA"/>
</dbReference>
<evidence type="ECO:0000256" key="6">
    <source>
        <dbReference type="ARBA" id="ARBA00022989"/>
    </source>
</evidence>
<feature type="transmembrane region" description="Helical" evidence="8">
    <location>
        <begin position="132"/>
        <end position="150"/>
    </location>
</feature>
<feature type="transmembrane region" description="Helical" evidence="8">
    <location>
        <begin position="432"/>
        <end position="450"/>
    </location>
</feature>
<gene>
    <name evidence="9" type="primary">uraA</name>
    <name evidence="9" type="ordered locus">NLA_11490</name>
</gene>
<dbReference type="GO" id="GO:0005886">
    <property type="term" value="C:plasma membrane"/>
    <property type="evidence" value="ECO:0007669"/>
    <property type="project" value="UniProtKB-SubCell"/>
</dbReference>
<keyword evidence="6 8" id="KW-1133">Transmembrane helix</keyword>
<comment type="similarity">
    <text evidence="2">Belongs to the nucleobase:cation symporter-2 (NCS2) (TC 2.A.40) family.</text>
</comment>
<feature type="transmembrane region" description="Helical" evidence="8">
    <location>
        <begin position="349"/>
        <end position="371"/>
    </location>
</feature>
<feature type="transmembrane region" description="Helical" evidence="8">
    <location>
        <begin position="226"/>
        <end position="246"/>
    </location>
</feature>
<dbReference type="GO" id="GO:0042907">
    <property type="term" value="F:xanthine transmembrane transporter activity"/>
    <property type="evidence" value="ECO:0007669"/>
    <property type="project" value="TreeGrafter"/>
</dbReference>
<dbReference type="HOGENOM" id="CLU_017959_1_2_4"/>
<protein>
    <submittedName>
        <fullName evidence="9">Uracil permease</fullName>
    </submittedName>
</protein>
<dbReference type="AlphaFoldDB" id="E4ZDD8"/>
<keyword evidence="5 8" id="KW-0812">Transmembrane</keyword>
<dbReference type="PANTHER" id="PTHR42810">
    <property type="entry name" value="PURINE PERMEASE C1399.01C-RELATED"/>
    <property type="match status" value="1"/>
</dbReference>
<dbReference type="KEGG" id="nla:NLA_11490"/>
<evidence type="ECO:0000313" key="9">
    <source>
        <dbReference type="EMBL" id="CBN87371.1"/>
    </source>
</evidence>
<organism evidence="9 10">
    <name type="scientific">Neisseria lactamica (strain 020-06)</name>
    <dbReference type="NCBI Taxonomy" id="489653"/>
    <lineage>
        <taxon>Bacteria</taxon>
        <taxon>Pseudomonadati</taxon>
        <taxon>Pseudomonadota</taxon>
        <taxon>Betaproteobacteria</taxon>
        <taxon>Neisseriales</taxon>
        <taxon>Neisseriaceae</taxon>
        <taxon>Neisseria</taxon>
    </lineage>
</organism>
<sequence length="458" mass="47793">MRIKCEVSDYTPFRPVGRAAGGCCLSDGIAGILRRIAANQYNPCRLNRLKEDGMKQLKLAVSGAQILFVAFGAMVLVPLLTGLNPALALLGAGVGTLLFQITTKRKVPIFLGSSFAFIAPIIYSVGEWGLPSTMFGLFAAGFMYFVFAALIRRRGLAAVHKLLPPVVIGPVIMVIGLSVAVAASSMAMGQADGKQVIDYTDSLILSGFTFAVTAAVSVFGNKMMKLIPILIGVASGYVLALLMGMVDTASIAHAPWFAVPHFETPQVNWQAALFMLPVAIAPAIEHIGGIMAIGNVTGKDYTKDPGLDKTLAGDGLGVCVAGLIGGPPVTTYGEVTGAVMITKNSNPVIMTWAAVFAVCMAFFGKFNAFLASIPMPVMGGIMLLLFGTIASLGIKTLIDAKVDLMQPKNLVIVSSVLTTGIGGMTLKLGGFSFAGVGLCAVLAIVLNSLLPDACEPDR</sequence>
<reference evidence="9 10" key="1">
    <citation type="journal article" date="2010" name="BMC Genomics">
        <title>Independent evolution of the core and accessory gene sets in the genus Neisseria: insights gained from the genome of Neisseria lactamica isolate 020-06.</title>
        <authorList>
            <person name="Bennett J.S."/>
            <person name="Bentley S.D."/>
            <person name="Vernikos G.S."/>
            <person name="Quail M.A."/>
            <person name="Cherevach I."/>
            <person name="White B."/>
            <person name="Parkhill J."/>
            <person name="Maiden M.C."/>
        </authorList>
    </citation>
    <scope>NUCLEOTIDE SEQUENCE [LARGE SCALE GENOMIC DNA]</scope>
    <source>
        <strain evidence="9 10">020-06</strain>
    </source>
</reference>
<feature type="transmembrane region" description="Helical" evidence="8">
    <location>
        <begin position="203"/>
        <end position="219"/>
    </location>
</feature>
<comment type="subcellular location">
    <subcellularLocation>
        <location evidence="1">Cell membrane</location>
        <topology evidence="1">Multi-pass membrane protein</topology>
    </subcellularLocation>
</comment>
<feature type="transmembrane region" description="Helical" evidence="8">
    <location>
        <begin position="83"/>
        <end position="101"/>
    </location>
</feature>
<keyword evidence="3" id="KW-0813">Transport</keyword>
<feature type="transmembrane region" description="Helical" evidence="8">
    <location>
        <begin position="377"/>
        <end position="398"/>
    </location>
</feature>
<dbReference type="Proteomes" id="UP000008723">
    <property type="component" value="Chromosome"/>
</dbReference>